<gene>
    <name evidence="1" type="ORF">BDN72DRAFT_784291</name>
</gene>
<keyword evidence="2" id="KW-1185">Reference proteome</keyword>
<dbReference type="EMBL" id="ML208259">
    <property type="protein sequence ID" value="TFK77280.1"/>
    <property type="molecule type" value="Genomic_DNA"/>
</dbReference>
<proteinExistence type="predicted"/>
<evidence type="ECO:0000313" key="1">
    <source>
        <dbReference type="EMBL" id="TFK77280.1"/>
    </source>
</evidence>
<accession>A0ACD3BHB8</accession>
<organism evidence="1 2">
    <name type="scientific">Pluteus cervinus</name>
    <dbReference type="NCBI Taxonomy" id="181527"/>
    <lineage>
        <taxon>Eukaryota</taxon>
        <taxon>Fungi</taxon>
        <taxon>Dikarya</taxon>
        <taxon>Basidiomycota</taxon>
        <taxon>Agaricomycotina</taxon>
        <taxon>Agaricomycetes</taxon>
        <taxon>Agaricomycetidae</taxon>
        <taxon>Agaricales</taxon>
        <taxon>Pluteineae</taxon>
        <taxon>Pluteaceae</taxon>
        <taxon>Pluteus</taxon>
    </lineage>
</organism>
<protein>
    <submittedName>
        <fullName evidence="1">Uncharacterized protein</fullName>
    </submittedName>
</protein>
<dbReference type="Proteomes" id="UP000308600">
    <property type="component" value="Unassembled WGS sequence"/>
</dbReference>
<evidence type="ECO:0000313" key="2">
    <source>
        <dbReference type="Proteomes" id="UP000308600"/>
    </source>
</evidence>
<reference evidence="1 2" key="1">
    <citation type="journal article" date="2019" name="Nat. Ecol. Evol.">
        <title>Megaphylogeny resolves global patterns of mushroom evolution.</title>
        <authorList>
            <person name="Varga T."/>
            <person name="Krizsan K."/>
            <person name="Foldi C."/>
            <person name="Dima B."/>
            <person name="Sanchez-Garcia M."/>
            <person name="Sanchez-Ramirez S."/>
            <person name="Szollosi G.J."/>
            <person name="Szarkandi J.G."/>
            <person name="Papp V."/>
            <person name="Albert L."/>
            <person name="Andreopoulos W."/>
            <person name="Angelini C."/>
            <person name="Antonin V."/>
            <person name="Barry K.W."/>
            <person name="Bougher N.L."/>
            <person name="Buchanan P."/>
            <person name="Buyck B."/>
            <person name="Bense V."/>
            <person name="Catcheside P."/>
            <person name="Chovatia M."/>
            <person name="Cooper J."/>
            <person name="Damon W."/>
            <person name="Desjardin D."/>
            <person name="Finy P."/>
            <person name="Geml J."/>
            <person name="Haridas S."/>
            <person name="Hughes K."/>
            <person name="Justo A."/>
            <person name="Karasinski D."/>
            <person name="Kautmanova I."/>
            <person name="Kiss B."/>
            <person name="Kocsube S."/>
            <person name="Kotiranta H."/>
            <person name="LaButti K.M."/>
            <person name="Lechner B.E."/>
            <person name="Liimatainen K."/>
            <person name="Lipzen A."/>
            <person name="Lukacs Z."/>
            <person name="Mihaltcheva S."/>
            <person name="Morgado L.N."/>
            <person name="Niskanen T."/>
            <person name="Noordeloos M.E."/>
            <person name="Ohm R.A."/>
            <person name="Ortiz-Santana B."/>
            <person name="Ovrebo C."/>
            <person name="Racz N."/>
            <person name="Riley R."/>
            <person name="Savchenko A."/>
            <person name="Shiryaev A."/>
            <person name="Soop K."/>
            <person name="Spirin V."/>
            <person name="Szebenyi C."/>
            <person name="Tomsovsky M."/>
            <person name="Tulloss R.E."/>
            <person name="Uehling J."/>
            <person name="Grigoriev I.V."/>
            <person name="Vagvolgyi C."/>
            <person name="Papp T."/>
            <person name="Martin F.M."/>
            <person name="Miettinen O."/>
            <person name="Hibbett D.S."/>
            <person name="Nagy L.G."/>
        </authorList>
    </citation>
    <scope>NUCLEOTIDE SEQUENCE [LARGE SCALE GENOMIC DNA]</scope>
    <source>
        <strain evidence="1 2">NL-1719</strain>
    </source>
</reference>
<sequence>MVAQKRSIEEGSASRKSKKLKTSQPQATTSTAALGTTQSHPSEEIDFPRGGGTSFTPLEVKAIRAEAAKEADEEFFKEVESEAKKSKKRKRKSETTQNTKSEKNEATRIEHLNYKRIVTGMKIFGQIAAIQPLALIVSLPNQLFAHVPITHISSAFTQTLEAEAEGSGISDDEEDDEESSKSHIPDLGELYQVGHFVRGIVTAVHPAGSTAASHLGKTRDEVVKASRRVELSLEPDKVNAGVQKADIKPGFTLTAAVKSTEDHGYILDTGVPEVSAFLSFKDAKTREKSKIHTGQILDVTVTKVAAKGRTCHLTLDNAVYSTTALSEISSVSSVLPGTLVQALITGVQPRGLNLQVLGFFDGTIEDFHLPLDHSYKVGKKVKARVLYSFSSSPPRFALALNSHILKLQSPTIDSKPVSDAYPIGRVLDDVEVLRVEAERGLVVKAGKGIHGFVHISQISDEHLPTISNSGPWKVGTLHQARVTGYFVFDGLLQLSLKKSTVNELLLQVTDVQVGETIKGTIKKLTDAGLFVAISSNIDGVVWPNHYADIALKHPSKRFKPGASIKCKVLAVDLERRRISLTVKKTLLESELPVISNSEDAKIGTVAHAVVFQVHPKYLMVEFFNNLKGIVPLKEASDTPISNLAETFPLGRVVKVRIIQADSAERRIVASIRQALIDRPTPVDVGSIDIGNIVEGDVAEIHKDNVVLLLRPSKARALLSLKNLANHRHVSPAQLKTELKPGDSLKELVVVNRNIEQHLVIVANKPKAKASLSKNLASVEDAEAGQVVTGRVTRHIGHGTLVKVSSHVGGILHPTDTSDDYEAGIAHPPIDSIIRAIVVGIDASKSQLILSTRASCLQPESTSTIMDRQISDVVDLQVGDTVRGFVKSVMDHGLFVTIGRNVDARVQIRELFDEFVKDWKPKFQVNQVVKGRILSVNLDTKKVEMSFRSHSQSTTTSIKAADIHTGQIISGVVKRVEEYGIFIQVENSKLSGLCHKTELADNLEADVTAALNGFKEGDKLKAYVLAIEDRRISLSIKPSLLEGALEDSGDLDDDAEPLGVVEGDVDMQSEDGFQAGDHDEEMEDASDQDSDASEIQIKLDQKMIASLSLKAAARREKFDQPLPSLHLSGGFQWSGNTDANISASEASSDESDADGGQSKRKKRKRKEIQQDLTADLQTKMPESNADFERLLLGSPSSSYLWIQYMSFQLQLSEIQKARDVARRAIRTIDFREEQEKLNVWIALLNLENVYGTEETLESTFKEASKANDSKTVYIRLAAIFDQANAHTKAEEQYKRTCKKFGKSSKVWTLFAEHHLRQGNVEEARKLLSRSLQSLEKRKHLKTISRFAQLEYRLGEPERGKTLFEGIVDSHPKRWDLWSIYMDMEATQKDIQSLRNLFDRVLALKMTSHKAKGFFKKWLELEKRLGDEDGQNAVKEKAMEWTQKANSS</sequence>
<name>A0ACD3BHB8_9AGAR</name>